<dbReference type="Proteomes" id="UP001177140">
    <property type="component" value="Unassembled WGS sequence"/>
</dbReference>
<dbReference type="Pfam" id="PF07779">
    <property type="entry name" value="Cas1_AcylT"/>
    <property type="match status" value="1"/>
</dbReference>
<dbReference type="EMBL" id="JAJJMA010118095">
    <property type="protein sequence ID" value="MCL7031983.1"/>
    <property type="molecule type" value="Genomic_DNA"/>
</dbReference>
<reference evidence="10" key="1">
    <citation type="submission" date="2022-03" db="EMBL/GenBank/DDBJ databases">
        <title>A functionally conserved STORR gene fusion in Papaver species that diverged 16.8 million years ago.</title>
        <authorList>
            <person name="Catania T."/>
        </authorList>
    </citation>
    <scope>NUCLEOTIDE SEQUENCE</scope>
    <source>
        <strain evidence="10">S-191538</strain>
    </source>
</reference>
<dbReference type="GO" id="GO:0005794">
    <property type="term" value="C:Golgi apparatus"/>
    <property type="evidence" value="ECO:0007669"/>
    <property type="project" value="TreeGrafter"/>
</dbReference>
<keyword evidence="5 8" id="KW-1133">Transmembrane helix</keyword>
<evidence type="ECO:0000256" key="5">
    <source>
        <dbReference type="ARBA" id="ARBA00022989"/>
    </source>
</evidence>
<dbReference type="GO" id="GO:0010411">
    <property type="term" value="P:xyloglucan metabolic process"/>
    <property type="evidence" value="ECO:0007669"/>
    <property type="project" value="TreeGrafter"/>
</dbReference>
<evidence type="ECO:0000259" key="9">
    <source>
        <dbReference type="Pfam" id="PF07779"/>
    </source>
</evidence>
<evidence type="ECO:0000256" key="3">
    <source>
        <dbReference type="ARBA" id="ARBA00022679"/>
    </source>
</evidence>
<keyword evidence="11" id="KW-1185">Reference proteome</keyword>
<evidence type="ECO:0000256" key="6">
    <source>
        <dbReference type="ARBA" id="ARBA00023136"/>
    </source>
</evidence>
<keyword evidence="4 8" id="KW-0812">Transmembrane</keyword>
<dbReference type="GO" id="GO:0009834">
    <property type="term" value="P:plant-type secondary cell wall biogenesis"/>
    <property type="evidence" value="ECO:0007669"/>
    <property type="project" value="TreeGrafter"/>
</dbReference>
<evidence type="ECO:0000256" key="8">
    <source>
        <dbReference type="SAM" id="Phobius"/>
    </source>
</evidence>
<accession>A0AA41VB38</accession>
<evidence type="ECO:0000313" key="10">
    <source>
        <dbReference type="EMBL" id="MCL7031983.1"/>
    </source>
</evidence>
<evidence type="ECO:0000256" key="4">
    <source>
        <dbReference type="ARBA" id="ARBA00022692"/>
    </source>
</evidence>
<proteinExistence type="inferred from homology"/>
<keyword evidence="3" id="KW-0808">Transferase</keyword>
<protein>
    <recommendedName>
        <fullName evidence="9">Cas1p 10 TM acyl transferase domain-containing protein</fullName>
    </recommendedName>
</protein>
<organism evidence="10 11">
    <name type="scientific">Papaver nudicaule</name>
    <name type="common">Iceland poppy</name>
    <dbReference type="NCBI Taxonomy" id="74823"/>
    <lineage>
        <taxon>Eukaryota</taxon>
        <taxon>Viridiplantae</taxon>
        <taxon>Streptophyta</taxon>
        <taxon>Embryophyta</taxon>
        <taxon>Tracheophyta</taxon>
        <taxon>Spermatophyta</taxon>
        <taxon>Magnoliopsida</taxon>
        <taxon>Ranunculales</taxon>
        <taxon>Papaveraceae</taxon>
        <taxon>Papaveroideae</taxon>
        <taxon>Papaver</taxon>
    </lineage>
</organism>
<gene>
    <name evidence="10" type="ORF">MKW94_029934</name>
</gene>
<keyword evidence="6 8" id="KW-0472">Membrane</keyword>
<dbReference type="PANTHER" id="PTHR13533:SF48">
    <property type="entry name" value="PROTEIN REDUCED WALL ACETYLATION 2"/>
    <property type="match status" value="1"/>
</dbReference>
<dbReference type="GO" id="GO:0016407">
    <property type="term" value="F:acetyltransferase activity"/>
    <property type="evidence" value="ECO:0007669"/>
    <property type="project" value="TreeGrafter"/>
</dbReference>
<feature type="domain" description="Cas1p 10 TM acyl transferase" evidence="9">
    <location>
        <begin position="11"/>
        <end position="59"/>
    </location>
</feature>
<dbReference type="AlphaFoldDB" id="A0AA41VB38"/>
<dbReference type="GO" id="GO:0045492">
    <property type="term" value="P:xylan biosynthetic process"/>
    <property type="evidence" value="ECO:0007669"/>
    <property type="project" value="TreeGrafter"/>
</dbReference>
<feature type="transmembrane region" description="Helical" evidence="8">
    <location>
        <begin position="20"/>
        <end position="38"/>
    </location>
</feature>
<dbReference type="InterPro" id="IPR012419">
    <property type="entry name" value="Cas1_AcylTrans_dom"/>
</dbReference>
<comment type="subcellular location">
    <subcellularLocation>
        <location evidence="1">Membrane</location>
        <topology evidence="1">Multi-pass membrane protein</topology>
    </subcellularLocation>
</comment>
<feature type="non-terminal residue" evidence="10">
    <location>
        <position position="1"/>
    </location>
</feature>
<name>A0AA41VB38_PAPNU</name>
<dbReference type="GO" id="GO:0016020">
    <property type="term" value="C:membrane"/>
    <property type="evidence" value="ECO:0007669"/>
    <property type="project" value="UniProtKB-SubCell"/>
</dbReference>
<comment type="similarity">
    <text evidence="2">Belongs to the PC-esterase family. CASD1 subfamily.</text>
</comment>
<keyword evidence="7" id="KW-0325">Glycoprotein</keyword>
<dbReference type="PANTHER" id="PTHR13533">
    <property type="entry name" value="N-ACETYLNEURAMINATE 9-O-ACETYLTRANSFERASE"/>
    <property type="match status" value="1"/>
</dbReference>
<evidence type="ECO:0000256" key="2">
    <source>
        <dbReference type="ARBA" id="ARBA00010666"/>
    </source>
</evidence>
<evidence type="ECO:0000256" key="7">
    <source>
        <dbReference type="ARBA" id="ARBA00023180"/>
    </source>
</evidence>
<comment type="caution">
    <text evidence="10">The sequence shown here is derived from an EMBL/GenBank/DDBJ whole genome shotgun (WGS) entry which is preliminary data.</text>
</comment>
<sequence>SGVPDGQPKLLLSLIPGYPMLNFMLTTAIYVAISYRLFELTNTLKTAFVPSKDDKRLMHNIIAAGAISISLYTLSFVFLQVPQLM</sequence>
<feature type="non-terminal residue" evidence="10">
    <location>
        <position position="85"/>
    </location>
</feature>
<evidence type="ECO:0000313" key="11">
    <source>
        <dbReference type="Proteomes" id="UP001177140"/>
    </source>
</evidence>
<evidence type="ECO:0000256" key="1">
    <source>
        <dbReference type="ARBA" id="ARBA00004141"/>
    </source>
</evidence>
<feature type="transmembrane region" description="Helical" evidence="8">
    <location>
        <begin position="59"/>
        <end position="79"/>
    </location>
</feature>